<dbReference type="InterPro" id="IPR051249">
    <property type="entry name" value="NLRP_Inflammasome"/>
</dbReference>
<dbReference type="InterPro" id="IPR025307">
    <property type="entry name" value="FIIND_dom"/>
</dbReference>
<dbReference type="GO" id="GO:0005829">
    <property type="term" value="C:cytosol"/>
    <property type="evidence" value="ECO:0007669"/>
    <property type="project" value="UniProtKB-SubCell"/>
</dbReference>
<dbReference type="PANTHER" id="PTHR46985">
    <property type="entry name" value="NACHT, LRR AND PYD DOMAINS-CONTAINING PROTEIN 1"/>
    <property type="match status" value="1"/>
</dbReference>
<feature type="compositionally biased region" description="Basic and acidic residues" evidence="5">
    <location>
        <begin position="83"/>
        <end position="101"/>
    </location>
</feature>
<dbReference type="PROSITE" id="PS51830">
    <property type="entry name" value="FIIND"/>
    <property type="match status" value="1"/>
</dbReference>
<keyword evidence="8" id="KW-1185">Reference proteome</keyword>
<feature type="non-terminal residue" evidence="7">
    <location>
        <position position="274"/>
    </location>
</feature>
<proteinExistence type="predicted"/>
<evidence type="ECO:0000259" key="6">
    <source>
        <dbReference type="PROSITE" id="PS51830"/>
    </source>
</evidence>
<feature type="region of interest" description="Disordered" evidence="5">
    <location>
        <begin position="83"/>
        <end position="102"/>
    </location>
</feature>
<protein>
    <recommendedName>
        <fullName evidence="6">FIIND domain-containing protein</fullName>
    </recommendedName>
</protein>
<dbReference type="PANTHER" id="PTHR46985:SF2">
    <property type="entry name" value="APOPTOSIS-ASSOCIATED SPECK-LIKE PROTEIN CONTAINING A CARD"/>
    <property type="match status" value="1"/>
</dbReference>
<reference evidence="7 8" key="1">
    <citation type="submission" date="2020-03" db="EMBL/GenBank/DDBJ databases">
        <title>Dissostichus mawsoni Genome sequencing and assembly.</title>
        <authorList>
            <person name="Park H."/>
        </authorList>
    </citation>
    <scope>NUCLEOTIDE SEQUENCE [LARGE SCALE GENOMIC DNA]</scope>
    <source>
        <strain evidence="7">DM0001</strain>
        <tissue evidence="7">Muscle</tissue>
    </source>
</reference>
<dbReference type="Pfam" id="PF23679">
    <property type="entry name" value="UPA-FIIND"/>
    <property type="match status" value="1"/>
</dbReference>
<feature type="domain" description="FIIND" evidence="6">
    <location>
        <begin position="1"/>
        <end position="249"/>
    </location>
</feature>
<keyword evidence="4" id="KW-0391">Immunity</keyword>
<evidence type="ECO:0000256" key="3">
    <source>
        <dbReference type="ARBA" id="ARBA00022588"/>
    </source>
</evidence>
<evidence type="ECO:0000256" key="2">
    <source>
        <dbReference type="ARBA" id="ARBA00022490"/>
    </source>
</evidence>
<evidence type="ECO:0000256" key="4">
    <source>
        <dbReference type="ARBA" id="ARBA00022859"/>
    </source>
</evidence>
<evidence type="ECO:0000313" key="8">
    <source>
        <dbReference type="Proteomes" id="UP000518266"/>
    </source>
</evidence>
<keyword evidence="2" id="KW-0963">Cytoplasm</keyword>
<dbReference type="AlphaFoldDB" id="A0A7J5Y395"/>
<dbReference type="OrthoDB" id="8891580at2759"/>
<sequence length="274" mass="31431">MLVIKVCPFYVSRYKFPGPGVFRCDLTNLVFVMAKEAELTYMTLIWDEDLLNSGGNTPAGPLFQIKSAVEDALTQLRFPHSETKEGNEHLEAAGDDRDSRGRGRPSPLFFGLVWHIIKRFMEKNRPIRSQVMLYLRTPIKELQIMTVIVLQDNVPLHEISRQQNGAQRVRIPSHCLLDFGHKYSIHVDPEDLFLQPMARTKLPSDIEVFLDTSTESLNLKLQDQSGKVAWENRLYLQVSAKPQEERAREVLQMVQYKGRDPSTILLSALREVDP</sequence>
<dbReference type="Pfam" id="PF13553">
    <property type="entry name" value="FIIND"/>
    <property type="match status" value="1"/>
</dbReference>
<evidence type="ECO:0000313" key="7">
    <source>
        <dbReference type="EMBL" id="KAF3843896.1"/>
    </source>
</evidence>
<keyword evidence="3" id="KW-0399">Innate immunity</keyword>
<gene>
    <name evidence="7" type="ORF">F7725_015944</name>
</gene>
<comment type="subcellular location">
    <subcellularLocation>
        <location evidence="1">Cytoplasm</location>
        <location evidence="1">Cytosol</location>
    </subcellularLocation>
</comment>
<accession>A0A7J5Y395</accession>
<comment type="caution">
    <text evidence="7">The sequence shown here is derived from an EMBL/GenBank/DDBJ whole genome shotgun (WGS) entry which is preliminary data.</text>
</comment>
<organism evidence="7 8">
    <name type="scientific">Dissostichus mawsoni</name>
    <name type="common">Antarctic cod</name>
    <dbReference type="NCBI Taxonomy" id="36200"/>
    <lineage>
        <taxon>Eukaryota</taxon>
        <taxon>Metazoa</taxon>
        <taxon>Chordata</taxon>
        <taxon>Craniata</taxon>
        <taxon>Vertebrata</taxon>
        <taxon>Euteleostomi</taxon>
        <taxon>Actinopterygii</taxon>
        <taxon>Neopterygii</taxon>
        <taxon>Teleostei</taxon>
        <taxon>Neoteleostei</taxon>
        <taxon>Acanthomorphata</taxon>
        <taxon>Eupercaria</taxon>
        <taxon>Perciformes</taxon>
        <taxon>Notothenioidei</taxon>
        <taxon>Nototheniidae</taxon>
        <taxon>Dissostichus</taxon>
    </lineage>
</organism>
<name>A0A7J5Y395_DISMA</name>
<dbReference type="GO" id="GO:0045087">
    <property type="term" value="P:innate immune response"/>
    <property type="evidence" value="ECO:0007669"/>
    <property type="project" value="UniProtKB-KW"/>
</dbReference>
<dbReference type="EMBL" id="JAAKFY010000017">
    <property type="protein sequence ID" value="KAF3843896.1"/>
    <property type="molecule type" value="Genomic_DNA"/>
</dbReference>
<evidence type="ECO:0000256" key="5">
    <source>
        <dbReference type="SAM" id="MobiDB-lite"/>
    </source>
</evidence>
<evidence type="ECO:0000256" key="1">
    <source>
        <dbReference type="ARBA" id="ARBA00004514"/>
    </source>
</evidence>
<dbReference type="Proteomes" id="UP000518266">
    <property type="component" value="Unassembled WGS sequence"/>
</dbReference>